<feature type="compositionally biased region" description="Polar residues" evidence="1">
    <location>
        <begin position="1"/>
        <end position="12"/>
    </location>
</feature>
<feature type="region of interest" description="Disordered" evidence="1">
    <location>
        <begin position="1"/>
        <end position="87"/>
    </location>
</feature>
<organism evidence="2 3">
    <name type="scientific">Carex littledalei</name>
    <dbReference type="NCBI Taxonomy" id="544730"/>
    <lineage>
        <taxon>Eukaryota</taxon>
        <taxon>Viridiplantae</taxon>
        <taxon>Streptophyta</taxon>
        <taxon>Embryophyta</taxon>
        <taxon>Tracheophyta</taxon>
        <taxon>Spermatophyta</taxon>
        <taxon>Magnoliopsida</taxon>
        <taxon>Liliopsida</taxon>
        <taxon>Poales</taxon>
        <taxon>Cyperaceae</taxon>
        <taxon>Cyperoideae</taxon>
        <taxon>Cariceae</taxon>
        <taxon>Carex</taxon>
        <taxon>Carex subgen. Euthyceras</taxon>
    </lineage>
</organism>
<dbReference type="Proteomes" id="UP000623129">
    <property type="component" value="Unassembled WGS sequence"/>
</dbReference>
<evidence type="ECO:0000313" key="3">
    <source>
        <dbReference type="Proteomes" id="UP000623129"/>
    </source>
</evidence>
<protein>
    <submittedName>
        <fullName evidence="2">Uncharacterized protein</fullName>
    </submittedName>
</protein>
<feature type="compositionally biased region" description="Basic and acidic residues" evidence="1">
    <location>
        <begin position="68"/>
        <end position="80"/>
    </location>
</feature>
<sequence length="214" mass="24667">MASLTQGAQNENLVMHRGKAGDGLKPDLSKPMKTAKKPLGQAGEGSKPERKPLGDLSNIRKSGLSNRVTKDISTEPKAQENTESGQWNFNLTKEEIKQCEEWAEEGIEHMHFTGNDIQQLEKDRMEKRVKDEVAMVMSSMHEWGKDMFDLVFPVKDFEDSEFKWEFEPEILSPVPEKRRYHEDKLDELLDESDSYFSDSDLVFEFKLKDFSDSE</sequence>
<evidence type="ECO:0000256" key="1">
    <source>
        <dbReference type="SAM" id="MobiDB-lite"/>
    </source>
</evidence>
<accession>A0A833QT06</accession>
<proteinExistence type="predicted"/>
<gene>
    <name evidence="2" type="ORF">FCM35_KLT05917</name>
</gene>
<dbReference type="AlphaFoldDB" id="A0A833QT06"/>
<comment type="caution">
    <text evidence="2">The sequence shown here is derived from an EMBL/GenBank/DDBJ whole genome shotgun (WGS) entry which is preliminary data.</text>
</comment>
<dbReference type="EMBL" id="SWLB01000015">
    <property type="protein sequence ID" value="KAF3328839.1"/>
    <property type="molecule type" value="Genomic_DNA"/>
</dbReference>
<evidence type="ECO:0000313" key="2">
    <source>
        <dbReference type="EMBL" id="KAF3328839.1"/>
    </source>
</evidence>
<name>A0A833QT06_9POAL</name>
<keyword evidence="3" id="KW-1185">Reference proteome</keyword>
<reference evidence="2" key="1">
    <citation type="submission" date="2020-01" db="EMBL/GenBank/DDBJ databases">
        <title>Genome sequence of Kobresia littledalei, the first chromosome-level genome in the family Cyperaceae.</title>
        <authorList>
            <person name="Qu G."/>
        </authorList>
    </citation>
    <scope>NUCLEOTIDE SEQUENCE</scope>
    <source>
        <strain evidence="2">C.B.Clarke</strain>
        <tissue evidence="2">Leaf</tissue>
    </source>
</reference>
<feature type="compositionally biased region" description="Basic and acidic residues" evidence="1">
    <location>
        <begin position="19"/>
        <end position="30"/>
    </location>
</feature>
<dbReference type="OrthoDB" id="1905229at2759"/>